<keyword evidence="4" id="KW-0217">Developmental protein</keyword>
<keyword evidence="5" id="KW-0963">Cytoplasm</keyword>
<sequence length="190" mass="21844">FSFVWSVSVSPSALNCQLIFSPLCKKIYIYILQGSLQTYEEFTNLLQTKFHHISDPVMDDVPDSTISGNTIPEKLQDIYIKDVLFEMHMSKVKEYQGHHSLEDETVDGLLAKVERRLNDMSHRLMKLFMNTDPKIPPPEKPAPPKLSHGDDMTKKLYGLGVIIRLKEWATQVLELLKAGEVCKVHHERRP</sequence>
<reference evidence="11" key="2">
    <citation type="submission" date="2025-08" db="UniProtKB">
        <authorList>
            <consortium name="Ensembl"/>
        </authorList>
    </citation>
    <scope>IDENTIFICATION</scope>
</reference>
<dbReference type="InterPro" id="IPR009079">
    <property type="entry name" value="4_helix_cytokine-like_core"/>
</dbReference>
<evidence type="ECO:0000313" key="12">
    <source>
        <dbReference type="Proteomes" id="UP000472265"/>
    </source>
</evidence>
<accession>A0A671XL40</accession>
<evidence type="ECO:0000256" key="10">
    <source>
        <dbReference type="SAM" id="MobiDB-lite"/>
    </source>
</evidence>
<dbReference type="GO" id="GO:0070120">
    <property type="term" value="P:ciliary neurotrophic factor-mediated signaling pathway"/>
    <property type="evidence" value="ECO:0007669"/>
    <property type="project" value="InterPro"/>
</dbReference>
<evidence type="ECO:0000256" key="3">
    <source>
        <dbReference type="ARBA" id="ARBA00015150"/>
    </source>
</evidence>
<keyword evidence="12" id="KW-1185">Reference proteome</keyword>
<keyword evidence="7" id="KW-0524">Neurogenesis</keyword>
<feature type="region of interest" description="Disordered" evidence="10">
    <location>
        <begin position="130"/>
        <end position="149"/>
    </location>
</feature>
<dbReference type="OMA" id="IFHWHID"/>
<comment type="function">
    <text evidence="9">CNTF is a survival factor for various neuronal cell types. Seems to prevent the degeneration of motor axons after axotomy.</text>
</comment>
<protein>
    <recommendedName>
        <fullName evidence="3">Ciliary neurotrophic factor</fullName>
    </recommendedName>
</protein>
<keyword evidence="8" id="KW-0339">Growth factor</keyword>
<dbReference type="InParanoid" id="A0A671XL40"/>
<dbReference type="GO" id="GO:0030154">
    <property type="term" value="P:cell differentiation"/>
    <property type="evidence" value="ECO:0007669"/>
    <property type="project" value="UniProtKB-KW"/>
</dbReference>
<dbReference type="GO" id="GO:0008083">
    <property type="term" value="F:growth factor activity"/>
    <property type="evidence" value="ECO:0007669"/>
    <property type="project" value="UniProtKB-KW"/>
</dbReference>
<keyword evidence="6" id="KW-0221">Differentiation</keyword>
<reference evidence="11" key="3">
    <citation type="submission" date="2025-09" db="UniProtKB">
        <authorList>
            <consortium name="Ensembl"/>
        </authorList>
    </citation>
    <scope>IDENTIFICATION</scope>
</reference>
<evidence type="ECO:0000256" key="6">
    <source>
        <dbReference type="ARBA" id="ARBA00022782"/>
    </source>
</evidence>
<dbReference type="SUPFAM" id="SSF47266">
    <property type="entry name" value="4-helical cytokines"/>
    <property type="match status" value="1"/>
</dbReference>
<dbReference type="Ensembl" id="ENSSAUT00010054481.1">
    <property type="protein sequence ID" value="ENSSAUP00010051809.1"/>
    <property type="gene ID" value="ENSSAUG00010021505.1"/>
</dbReference>
<dbReference type="GO" id="GO:0005737">
    <property type="term" value="C:cytoplasm"/>
    <property type="evidence" value="ECO:0007669"/>
    <property type="project" value="UniProtKB-SubCell"/>
</dbReference>
<dbReference type="Gene3D" id="1.20.1250.10">
    <property type="match status" value="1"/>
</dbReference>
<dbReference type="GO" id="GO:0005127">
    <property type="term" value="F:ciliary neurotrophic factor receptor binding"/>
    <property type="evidence" value="ECO:0007669"/>
    <property type="project" value="InterPro"/>
</dbReference>
<evidence type="ECO:0000256" key="5">
    <source>
        <dbReference type="ARBA" id="ARBA00022490"/>
    </source>
</evidence>
<dbReference type="Proteomes" id="UP000472265">
    <property type="component" value="Chromosome 5"/>
</dbReference>
<organism evidence="11 12">
    <name type="scientific">Sparus aurata</name>
    <name type="common">Gilthead sea bream</name>
    <dbReference type="NCBI Taxonomy" id="8175"/>
    <lineage>
        <taxon>Eukaryota</taxon>
        <taxon>Metazoa</taxon>
        <taxon>Chordata</taxon>
        <taxon>Craniata</taxon>
        <taxon>Vertebrata</taxon>
        <taxon>Euteleostomi</taxon>
        <taxon>Actinopterygii</taxon>
        <taxon>Neopterygii</taxon>
        <taxon>Teleostei</taxon>
        <taxon>Neoteleostei</taxon>
        <taxon>Acanthomorphata</taxon>
        <taxon>Eupercaria</taxon>
        <taxon>Spariformes</taxon>
        <taxon>Sparidae</taxon>
        <taxon>Sparus</taxon>
    </lineage>
</organism>
<dbReference type="GeneTree" id="ENSGT00940000177649"/>
<evidence type="ECO:0000256" key="4">
    <source>
        <dbReference type="ARBA" id="ARBA00022473"/>
    </source>
</evidence>
<dbReference type="AlphaFoldDB" id="A0A671XL40"/>
<name>A0A671XL40_SPAAU</name>
<evidence type="ECO:0000256" key="7">
    <source>
        <dbReference type="ARBA" id="ARBA00022902"/>
    </source>
</evidence>
<dbReference type="PANTHER" id="PTHR15196">
    <property type="entry name" value="CILIARY NEUROTROPHIC FACTOR"/>
    <property type="match status" value="1"/>
</dbReference>
<comment type="subcellular location">
    <subcellularLocation>
        <location evidence="1">Cytoplasm</location>
    </subcellularLocation>
</comment>
<proteinExistence type="inferred from homology"/>
<evidence type="ECO:0000313" key="11">
    <source>
        <dbReference type="Ensembl" id="ENSSAUP00010051809.1"/>
    </source>
</evidence>
<dbReference type="InterPro" id="IPR000151">
    <property type="entry name" value="Ciliary_neurotrophic_fac_CNTF"/>
</dbReference>
<evidence type="ECO:0000256" key="8">
    <source>
        <dbReference type="ARBA" id="ARBA00023030"/>
    </source>
</evidence>
<evidence type="ECO:0000256" key="9">
    <source>
        <dbReference type="ARBA" id="ARBA00025427"/>
    </source>
</evidence>
<dbReference type="PANTHER" id="PTHR15196:SF0">
    <property type="entry name" value="CILIARY NEUROTROPHIC FACTOR"/>
    <property type="match status" value="1"/>
</dbReference>
<evidence type="ECO:0000256" key="2">
    <source>
        <dbReference type="ARBA" id="ARBA00007988"/>
    </source>
</evidence>
<reference evidence="11" key="1">
    <citation type="submission" date="2021-04" db="EMBL/GenBank/DDBJ databases">
        <authorList>
            <consortium name="Wellcome Sanger Institute Data Sharing"/>
        </authorList>
    </citation>
    <scope>NUCLEOTIDE SEQUENCE [LARGE SCALE GENOMIC DNA]</scope>
</reference>
<feature type="compositionally biased region" description="Pro residues" evidence="10">
    <location>
        <begin position="134"/>
        <end position="144"/>
    </location>
</feature>
<evidence type="ECO:0000256" key="1">
    <source>
        <dbReference type="ARBA" id="ARBA00004496"/>
    </source>
</evidence>
<dbReference type="GO" id="GO:0043524">
    <property type="term" value="P:negative regulation of neuron apoptotic process"/>
    <property type="evidence" value="ECO:0007669"/>
    <property type="project" value="InterPro"/>
</dbReference>
<comment type="similarity">
    <text evidence="2">Belongs to the CNTF family.</text>
</comment>
<dbReference type="GO" id="GO:0007399">
    <property type="term" value="P:nervous system development"/>
    <property type="evidence" value="ECO:0007669"/>
    <property type="project" value="UniProtKB-KW"/>
</dbReference>